<dbReference type="InterPro" id="IPR014928">
    <property type="entry name" value="Serine_rich_dom"/>
</dbReference>
<evidence type="ECO:0000313" key="8">
    <source>
        <dbReference type="WBParaSite" id="ALUE_0001271601-mRNA-1"/>
    </source>
</evidence>
<feature type="compositionally biased region" description="Low complexity" evidence="4">
    <location>
        <begin position="122"/>
        <end position="133"/>
    </location>
</feature>
<dbReference type="PANTHER" id="PTHR10654:SF18">
    <property type="entry name" value="IP17195P"/>
    <property type="match status" value="1"/>
</dbReference>
<keyword evidence="2" id="KW-0963">Cytoplasm</keyword>
<evidence type="ECO:0000256" key="4">
    <source>
        <dbReference type="SAM" id="MobiDB-lite"/>
    </source>
</evidence>
<evidence type="ECO:0000256" key="1">
    <source>
        <dbReference type="ARBA" id="ARBA00004496"/>
    </source>
</evidence>
<dbReference type="Proteomes" id="UP000036681">
    <property type="component" value="Unplaced"/>
</dbReference>
<dbReference type="Gene3D" id="1.20.120.230">
    <property type="entry name" value="Alpha-catenin/vinculin-like"/>
    <property type="match status" value="2"/>
</dbReference>
<dbReference type="InterPro" id="IPR038319">
    <property type="entry name" value="Serine_rich_sf"/>
</dbReference>
<keyword evidence="3" id="KW-0597">Phosphoprotein</keyword>
<comment type="subcellular location">
    <subcellularLocation>
        <location evidence="1">Cytoplasm</location>
    </subcellularLocation>
</comment>
<dbReference type="InterPro" id="IPR037362">
    <property type="entry name" value="CAS_fam"/>
</dbReference>
<dbReference type="InterPro" id="IPR021901">
    <property type="entry name" value="CAS_C"/>
</dbReference>
<proteinExistence type="predicted"/>
<feature type="domain" description="CAS family C-terminal" evidence="6">
    <location>
        <begin position="359"/>
        <end position="409"/>
    </location>
</feature>
<dbReference type="GO" id="GO:0005886">
    <property type="term" value="C:plasma membrane"/>
    <property type="evidence" value="ECO:0007669"/>
    <property type="project" value="TreeGrafter"/>
</dbReference>
<dbReference type="GO" id="GO:0007169">
    <property type="term" value="P:cell surface receptor protein tyrosine kinase signaling pathway"/>
    <property type="evidence" value="ECO:0007669"/>
    <property type="project" value="TreeGrafter"/>
</dbReference>
<dbReference type="Gene3D" id="1.20.120.830">
    <property type="entry name" value="Serine-rich domain"/>
    <property type="match status" value="1"/>
</dbReference>
<keyword evidence="7" id="KW-1185">Reference proteome</keyword>
<dbReference type="GO" id="GO:0016477">
    <property type="term" value="P:cell migration"/>
    <property type="evidence" value="ECO:0007669"/>
    <property type="project" value="TreeGrafter"/>
</dbReference>
<dbReference type="AlphaFoldDB" id="A0A9J2PT45"/>
<name>A0A9J2PT45_ASCLU</name>
<protein>
    <submittedName>
        <fullName evidence="8">CAS family C-terminal domain-containing protein</fullName>
    </submittedName>
</protein>
<accession>A0A9J2PT45</accession>
<evidence type="ECO:0000259" key="5">
    <source>
        <dbReference type="Pfam" id="PF08824"/>
    </source>
</evidence>
<evidence type="ECO:0000259" key="6">
    <source>
        <dbReference type="Pfam" id="PF12026"/>
    </source>
</evidence>
<reference evidence="8" key="1">
    <citation type="submission" date="2023-03" db="UniProtKB">
        <authorList>
            <consortium name="WormBaseParasite"/>
        </authorList>
    </citation>
    <scope>IDENTIFICATION</scope>
</reference>
<evidence type="ECO:0000313" key="7">
    <source>
        <dbReference type="Proteomes" id="UP000036681"/>
    </source>
</evidence>
<dbReference type="GO" id="GO:0005737">
    <property type="term" value="C:cytoplasm"/>
    <property type="evidence" value="ECO:0007669"/>
    <property type="project" value="UniProtKB-SubCell"/>
</dbReference>
<dbReference type="Pfam" id="PF08824">
    <property type="entry name" value="Serine_rich"/>
    <property type="match status" value="1"/>
</dbReference>
<dbReference type="Pfam" id="PF12026">
    <property type="entry name" value="CAS_C"/>
    <property type="match status" value="2"/>
</dbReference>
<sequence>MRHLLVPLRNSHSLITQLKQNIDYTGWTLAALSRPRTNNGSVAGNDALDQFAAVTKQLPIDCHKLVQWALTVTPSSAIRFLTTSQRDIADSSIDSSGYISYGTDFLGLPSVDSSDESKRHSTTSTLSTATATSSTDFQAAPPILLAKAPSDVTLNGAVNGGTEKPASSRQTCNDKPNRTTFSDTQSLMSRSMSSAGEGRVMEEDDLESVISDRDSLYQDYALAGEESSTMPRRRLMTSVPPTPQLSSEVVNALSEEDRQLLRFYSPQLDTHTEFLSKAIEEFLTVVEEQLPPREFVQKGKLVCTDLIILAAHKLIYIGDSIAQCVMAQTLSIEVRRAADRLCCVLKNCVQATKLAADQIILAAHKLIYIGDSIAQCVMAQTLSIEVRRAADRLCCVLKNCVQATKLAADQVHFFNLFSATYMY</sequence>
<feature type="compositionally biased region" description="Polar residues" evidence="4">
    <location>
        <begin position="165"/>
        <end position="194"/>
    </location>
</feature>
<feature type="domain" description="Serine rich protein interaction" evidence="5">
    <location>
        <begin position="1"/>
        <end position="66"/>
    </location>
</feature>
<feature type="region of interest" description="Disordered" evidence="4">
    <location>
        <begin position="110"/>
        <end position="133"/>
    </location>
</feature>
<evidence type="ECO:0000256" key="3">
    <source>
        <dbReference type="ARBA" id="ARBA00022553"/>
    </source>
</evidence>
<feature type="domain" description="CAS family C-terminal" evidence="6">
    <location>
        <begin position="239"/>
        <end position="357"/>
    </location>
</feature>
<evidence type="ECO:0000256" key="2">
    <source>
        <dbReference type="ARBA" id="ARBA00022490"/>
    </source>
</evidence>
<organism evidence="7 8">
    <name type="scientific">Ascaris lumbricoides</name>
    <name type="common">Giant roundworm</name>
    <dbReference type="NCBI Taxonomy" id="6252"/>
    <lineage>
        <taxon>Eukaryota</taxon>
        <taxon>Metazoa</taxon>
        <taxon>Ecdysozoa</taxon>
        <taxon>Nematoda</taxon>
        <taxon>Chromadorea</taxon>
        <taxon>Rhabditida</taxon>
        <taxon>Spirurina</taxon>
        <taxon>Ascaridomorpha</taxon>
        <taxon>Ascaridoidea</taxon>
        <taxon>Ascarididae</taxon>
        <taxon>Ascaris</taxon>
    </lineage>
</organism>
<dbReference type="PANTHER" id="PTHR10654">
    <property type="entry name" value="CAS SCAFFOLDING PROTEIN"/>
    <property type="match status" value="1"/>
</dbReference>
<feature type="region of interest" description="Disordered" evidence="4">
    <location>
        <begin position="155"/>
        <end position="202"/>
    </location>
</feature>
<dbReference type="WBParaSite" id="ALUE_0001271601-mRNA-1">
    <property type="protein sequence ID" value="ALUE_0001271601-mRNA-1"/>
    <property type="gene ID" value="ALUE_0001271601"/>
</dbReference>